<evidence type="ECO:0000313" key="2">
    <source>
        <dbReference type="Proteomes" id="UP000202176"/>
    </source>
</evidence>
<dbReference type="EMBL" id="KF740664">
    <property type="protein sequence ID" value="AHH01706.1"/>
    <property type="molecule type" value="Genomic_DNA"/>
</dbReference>
<evidence type="ECO:0000313" key="1">
    <source>
        <dbReference type="EMBL" id="AHH01706.1"/>
    </source>
</evidence>
<dbReference type="KEGG" id="vg:18266167"/>
<dbReference type="Proteomes" id="UP000202176">
    <property type="component" value="Segment"/>
</dbReference>
<protein>
    <submittedName>
        <fullName evidence="1">Uncharacterized protein</fullName>
    </submittedName>
</protein>
<name>W5S4R0_9VIRU</name>
<accession>W5S4R0</accession>
<dbReference type="RefSeq" id="YP_009001041.1">
    <property type="nucleotide sequence ID" value="NC_023423.1"/>
</dbReference>
<sequence>MGEKIENLACEYLFTSQIFDFFLKEINLSLGLFEKNLNVISGSYLNGNKQSLKFVSKL</sequence>
<reference evidence="1 2" key="1">
    <citation type="journal article" date="2014" name="Proc. Natl. Acad. Sci. U.S.A.">
        <title>Thirty-thousand-year-old distant relative of giant icosahedral DNA viruses with a pandoravirus morphology.</title>
        <authorList>
            <person name="Legendre M."/>
            <person name="Bartoli J."/>
            <person name="Shmakova L."/>
            <person name="Jeudy S."/>
            <person name="Labadie K."/>
            <person name="Adrait A."/>
            <person name="Lescot M."/>
            <person name="Poirot O."/>
            <person name="Bertaux L."/>
            <person name="Bruley C."/>
            <person name="Coute Y."/>
            <person name="Rivkina E."/>
            <person name="Abergel C."/>
            <person name="Claverie J.M."/>
        </authorList>
    </citation>
    <scope>NUCLEOTIDE SEQUENCE [LARGE SCALE GENOMIC DNA]</scope>
    <source>
        <strain evidence="1">P1084-T</strain>
    </source>
</reference>
<keyword evidence="2" id="KW-1185">Reference proteome</keyword>
<organism evidence="1 2">
    <name type="scientific">Pithovirus sibericum</name>
    <dbReference type="NCBI Taxonomy" id="1450746"/>
    <lineage>
        <taxon>Viruses</taxon>
        <taxon>Pithoviruses</taxon>
        <taxon>Orthopithovirinae</taxon>
        <taxon>Alphapithovirus</taxon>
        <taxon>Alphapithovirus sibericum</taxon>
    </lineage>
</organism>
<gene>
    <name evidence="1" type="ORF">pv_139</name>
</gene>
<proteinExistence type="predicted"/>
<dbReference type="GeneID" id="18266167"/>